<keyword evidence="8 15" id="KW-0675">Receptor</keyword>
<keyword evidence="4 10" id="KW-0812">Transmembrane</keyword>
<dbReference type="InterPro" id="IPR008969">
    <property type="entry name" value="CarboxyPept-like_regulatory"/>
</dbReference>
<dbReference type="PANTHER" id="PTHR30069">
    <property type="entry name" value="TONB-DEPENDENT OUTER MEMBRANE RECEPTOR"/>
    <property type="match status" value="1"/>
</dbReference>
<proteinExistence type="inferred from homology"/>
<evidence type="ECO:0000256" key="1">
    <source>
        <dbReference type="ARBA" id="ARBA00004571"/>
    </source>
</evidence>
<dbReference type="Pfam" id="PF00593">
    <property type="entry name" value="TonB_dep_Rec_b-barrel"/>
    <property type="match status" value="1"/>
</dbReference>
<evidence type="ECO:0000259" key="13">
    <source>
        <dbReference type="Pfam" id="PF00593"/>
    </source>
</evidence>
<keyword evidence="2 10" id="KW-0813">Transport</keyword>
<dbReference type="GO" id="GO:0015344">
    <property type="term" value="F:siderophore uptake transmembrane transporter activity"/>
    <property type="evidence" value="ECO:0007669"/>
    <property type="project" value="TreeGrafter"/>
</dbReference>
<feature type="domain" description="TonB-dependent receptor plug" evidence="14">
    <location>
        <begin position="112"/>
        <end position="224"/>
    </location>
</feature>
<dbReference type="PANTHER" id="PTHR30069:SF29">
    <property type="entry name" value="HEMOGLOBIN AND HEMOGLOBIN-HAPTOGLOBIN-BINDING PROTEIN 1-RELATED"/>
    <property type="match status" value="1"/>
</dbReference>
<dbReference type="PROSITE" id="PS51257">
    <property type="entry name" value="PROKAR_LIPOPROTEIN"/>
    <property type="match status" value="1"/>
</dbReference>
<dbReference type="InterPro" id="IPR012910">
    <property type="entry name" value="Plug_dom"/>
</dbReference>
<dbReference type="Proteomes" id="UP000290253">
    <property type="component" value="Unassembled WGS sequence"/>
</dbReference>
<name>A0A4Q1SKC0_9BACT</name>
<comment type="subcellular location">
    <subcellularLocation>
        <location evidence="1 10">Cell outer membrane</location>
        <topology evidence="1 10">Multi-pass membrane protein</topology>
    </subcellularLocation>
</comment>
<reference evidence="15 16" key="1">
    <citation type="journal article" date="2016" name="Int. J. Syst. Evol. Microbiol.">
        <title>Acidipila dinghuensis sp. nov., an acidobacterium isolated from forest soil.</title>
        <authorList>
            <person name="Jiang Y.W."/>
            <person name="Wang J."/>
            <person name="Chen M.H."/>
            <person name="Lv Y.Y."/>
            <person name="Qiu L.H."/>
        </authorList>
    </citation>
    <scope>NUCLEOTIDE SEQUENCE [LARGE SCALE GENOMIC DNA]</scope>
    <source>
        <strain evidence="15 16">DHOF10</strain>
    </source>
</reference>
<dbReference type="GO" id="GO:0044718">
    <property type="term" value="P:siderophore transmembrane transport"/>
    <property type="evidence" value="ECO:0007669"/>
    <property type="project" value="TreeGrafter"/>
</dbReference>
<evidence type="ECO:0000256" key="3">
    <source>
        <dbReference type="ARBA" id="ARBA00022452"/>
    </source>
</evidence>
<keyword evidence="6 11" id="KW-0798">TonB box</keyword>
<evidence type="ECO:0000256" key="6">
    <source>
        <dbReference type="ARBA" id="ARBA00023077"/>
    </source>
</evidence>
<dbReference type="RefSeq" id="WP_129207682.1">
    <property type="nucleotide sequence ID" value="NZ_BMGU01000001.1"/>
</dbReference>
<dbReference type="PROSITE" id="PS52016">
    <property type="entry name" value="TONB_DEPENDENT_REC_3"/>
    <property type="match status" value="1"/>
</dbReference>
<evidence type="ECO:0000256" key="10">
    <source>
        <dbReference type="PROSITE-ProRule" id="PRU01360"/>
    </source>
</evidence>
<protein>
    <submittedName>
        <fullName evidence="15">TonB-dependent receptor</fullName>
    </submittedName>
</protein>
<feature type="chain" id="PRO_5020618249" evidence="12">
    <location>
        <begin position="21"/>
        <end position="740"/>
    </location>
</feature>
<dbReference type="OrthoDB" id="101167at2"/>
<evidence type="ECO:0000256" key="5">
    <source>
        <dbReference type="ARBA" id="ARBA00022729"/>
    </source>
</evidence>
<evidence type="ECO:0000256" key="4">
    <source>
        <dbReference type="ARBA" id="ARBA00022692"/>
    </source>
</evidence>
<evidence type="ECO:0000256" key="11">
    <source>
        <dbReference type="RuleBase" id="RU003357"/>
    </source>
</evidence>
<dbReference type="InterPro" id="IPR037066">
    <property type="entry name" value="Plug_dom_sf"/>
</dbReference>
<feature type="domain" description="TonB-dependent receptor-like beta-barrel" evidence="13">
    <location>
        <begin position="301"/>
        <end position="709"/>
    </location>
</feature>
<dbReference type="InterPro" id="IPR000531">
    <property type="entry name" value="Beta-barrel_TonB"/>
</dbReference>
<keyword evidence="5 12" id="KW-0732">Signal</keyword>
<accession>A0A4Q1SKC0</accession>
<evidence type="ECO:0000259" key="14">
    <source>
        <dbReference type="Pfam" id="PF07715"/>
    </source>
</evidence>
<dbReference type="SUPFAM" id="SSF56935">
    <property type="entry name" value="Porins"/>
    <property type="match status" value="1"/>
</dbReference>
<evidence type="ECO:0000256" key="8">
    <source>
        <dbReference type="ARBA" id="ARBA00023170"/>
    </source>
</evidence>
<comment type="caution">
    <text evidence="15">The sequence shown here is derived from an EMBL/GenBank/DDBJ whole genome shotgun (WGS) entry which is preliminary data.</text>
</comment>
<evidence type="ECO:0000256" key="12">
    <source>
        <dbReference type="SAM" id="SignalP"/>
    </source>
</evidence>
<feature type="signal peptide" evidence="12">
    <location>
        <begin position="1"/>
        <end position="20"/>
    </location>
</feature>
<dbReference type="Gene3D" id="2.40.170.20">
    <property type="entry name" value="TonB-dependent receptor, beta-barrel domain"/>
    <property type="match status" value="1"/>
</dbReference>
<dbReference type="EMBL" id="SDMK01000001">
    <property type="protein sequence ID" value="RXS97903.1"/>
    <property type="molecule type" value="Genomic_DNA"/>
</dbReference>
<keyword evidence="7 10" id="KW-0472">Membrane</keyword>
<dbReference type="Gene3D" id="2.170.130.10">
    <property type="entry name" value="TonB-dependent receptor, plug domain"/>
    <property type="match status" value="1"/>
</dbReference>
<evidence type="ECO:0000313" key="15">
    <source>
        <dbReference type="EMBL" id="RXS97903.1"/>
    </source>
</evidence>
<dbReference type="InterPro" id="IPR036942">
    <property type="entry name" value="Beta-barrel_TonB_sf"/>
</dbReference>
<gene>
    <name evidence="15" type="ORF">ESZ00_08615</name>
</gene>
<dbReference type="AlphaFoldDB" id="A0A4Q1SKC0"/>
<comment type="similarity">
    <text evidence="10 11">Belongs to the TonB-dependent receptor family.</text>
</comment>
<evidence type="ECO:0000313" key="16">
    <source>
        <dbReference type="Proteomes" id="UP000290253"/>
    </source>
</evidence>
<evidence type="ECO:0000256" key="7">
    <source>
        <dbReference type="ARBA" id="ARBA00023136"/>
    </source>
</evidence>
<evidence type="ECO:0000256" key="2">
    <source>
        <dbReference type="ARBA" id="ARBA00022448"/>
    </source>
</evidence>
<dbReference type="GO" id="GO:0009279">
    <property type="term" value="C:cell outer membrane"/>
    <property type="evidence" value="ECO:0007669"/>
    <property type="project" value="UniProtKB-SubCell"/>
</dbReference>
<keyword evidence="3 10" id="KW-1134">Transmembrane beta strand</keyword>
<keyword evidence="9 10" id="KW-0998">Cell outer membrane</keyword>
<dbReference type="Pfam" id="PF07715">
    <property type="entry name" value="Plug"/>
    <property type="match status" value="1"/>
</dbReference>
<keyword evidence="16" id="KW-1185">Reference proteome</keyword>
<dbReference type="SUPFAM" id="SSF49464">
    <property type="entry name" value="Carboxypeptidase regulatory domain-like"/>
    <property type="match status" value="1"/>
</dbReference>
<organism evidence="15 16">
    <name type="scientific">Silvibacterium dinghuense</name>
    <dbReference type="NCBI Taxonomy" id="1560006"/>
    <lineage>
        <taxon>Bacteria</taxon>
        <taxon>Pseudomonadati</taxon>
        <taxon>Acidobacteriota</taxon>
        <taxon>Terriglobia</taxon>
        <taxon>Terriglobales</taxon>
        <taxon>Acidobacteriaceae</taxon>
        <taxon>Silvibacterium</taxon>
    </lineage>
</organism>
<dbReference type="InterPro" id="IPR039426">
    <property type="entry name" value="TonB-dep_rcpt-like"/>
</dbReference>
<evidence type="ECO:0000256" key="9">
    <source>
        <dbReference type="ARBA" id="ARBA00023237"/>
    </source>
</evidence>
<sequence length="740" mass="79721">MRRLILPLALSLVACGTAEAQLPQRSTHGRVIDSQGQPIAGAEIRDAGHHLLAHSGSDGSFTAPGSGTPLTVSEAGFATATVTNTDDAVLTVTLLRLETVSVTAYRTPLPSLDSPASVRVVDSAQLRQSAAPLLDGKLRQVPGFELFRRSSSLVANPTTEGVSLRGLGSTAASRSLVVFDDVPLNDPYGGWIHWDELPAPVIRSVEVVRGGASDLYGSSAIGGVVSLLPAQPPASDGASFALDTNYGALETTDDTMLTGLRHGRWSALGAAGLVATDGYTLVAPNLRGPVDQPSNVHAQNGYLDLDRQLDTSSDHVFLRGNVLNEARHNGTPLTTNGNRLWRYAAGTDWHELSLRLFGDNEHYRQTFSSIATGRGSETLTRYAEDPATELGAALHARHAFTPQLLAIAGSDTHDVRASDDEILFTGSGGTLTTSGRQRQTGVYAEALATPGPWTLSGSARVDHFSNFDAQQFASASGHTPLPAFSETVFDPRLGLSRRIGPHFALSASAFRAYRAPTQNELYRTGQVGQQLTEPNANLRSERATGWETGAQAELPRLRSTARISWFWTQVNRPITALTLSTTPTLTTLKRENLGQIESRGLSLDYSLAPASWIALEGGYQFAIATVTKYAQEPQLVGNWIPQVARQMATARLRLSSQRFGLLSLEERTSGRQFDDDANQYLLHPYFRFDAYASRSVGRHLDLSASGENLFDRSIEVGRTPILTLGTPRTAKIGLRLHWGE</sequence>